<name>A0A5J4KQS1_9CHLR</name>
<evidence type="ECO:0000313" key="2">
    <source>
        <dbReference type="Proteomes" id="UP000326912"/>
    </source>
</evidence>
<proteinExistence type="predicted"/>
<accession>A0A5J4KQS1</accession>
<dbReference type="RefSeq" id="WP_151759615.1">
    <property type="nucleotide sequence ID" value="NZ_BKZW01000005.1"/>
</dbReference>
<comment type="caution">
    <text evidence="1">The sequence shown here is derived from an EMBL/GenBank/DDBJ whole genome shotgun (WGS) entry which is preliminary data.</text>
</comment>
<protein>
    <submittedName>
        <fullName evidence="1">Uncharacterized protein</fullName>
    </submittedName>
</protein>
<dbReference type="AlphaFoldDB" id="A0A5J4KQS1"/>
<dbReference type="EMBL" id="BKZW01000005">
    <property type="protein sequence ID" value="GER92048.1"/>
    <property type="molecule type" value="Genomic_DNA"/>
</dbReference>
<sequence>MPDHIPTLADVCSAIAEGHLIAASDGSTYHVSAFQLRRHFNKRQSFPTISFLDDMFAPTYPDGSDENQLDYYSYGH</sequence>
<gene>
    <name evidence="1" type="ORF">KDW_62100</name>
</gene>
<organism evidence="1 2">
    <name type="scientific">Dictyobacter vulcani</name>
    <dbReference type="NCBI Taxonomy" id="2607529"/>
    <lineage>
        <taxon>Bacteria</taxon>
        <taxon>Bacillati</taxon>
        <taxon>Chloroflexota</taxon>
        <taxon>Ktedonobacteria</taxon>
        <taxon>Ktedonobacterales</taxon>
        <taxon>Dictyobacteraceae</taxon>
        <taxon>Dictyobacter</taxon>
    </lineage>
</organism>
<reference evidence="1 2" key="1">
    <citation type="submission" date="2019-10" db="EMBL/GenBank/DDBJ databases">
        <title>Dictyobacter vulcani sp. nov., within the class Ktedonobacteria, isolated from soil of volcanic Mt. Zao.</title>
        <authorList>
            <person name="Zheng Y."/>
            <person name="Wang C.M."/>
            <person name="Sakai Y."/>
            <person name="Abe K."/>
            <person name="Yokota A."/>
            <person name="Yabe S."/>
        </authorList>
    </citation>
    <scope>NUCLEOTIDE SEQUENCE [LARGE SCALE GENOMIC DNA]</scope>
    <source>
        <strain evidence="1 2">W12</strain>
    </source>
</reference>
<evidence type="ECO:0000313" key="1">
    <source>
        <dbReference type="EMBL" id="GER92048.1"/>
    </source>
</evidence>
<dbReference type="Proteomes" id="UP000326912">
    <property type="component" value="Unassembled WGS sequence"/>
</dbReference>
<keyword evidence="2" id="KW-1185">Reference proteome</keyword>